<evidence type="ECO:0000313" key="2">
    <source>
        <dbReference type="EMBL" id="CAJ37342.1"/>
    </source>
</evidence>
<dbReference type="AlphaFoldDB" id="Q0W2Q1"/>
<evidence type="ECO:0000256" key="1">
    <source>
        <dbReference type="SAM" id="Phobius"/>
    </source>
</evidence>
<dbReference type="Proteomes" id="UP000000663">
    <property type="component" value="Chromosome"/>
</dbReference>
<feature type="transmembrane region" description="Helical" evidence="1">
    <location>
        <begin position="32"/>
        <end position="58"/>
    </location>
</feature>
<feature type="transmembrane region" description="Helical" evidence="1">
    <location>
        <begin position="64"/>
        <end position="86"/>
    </location>
</feature>
<accession>Q0W2Q1</accession>
<evidence type="ECO:0000313" key="3">
    <source>
        <dbReference type="Proteomes" id="UP000000663"/>
    </source>
</evidence>
<reference evidence="2 3" key="1">
    <citation type="journal article" date="2006" name="Science">
        <title>Genome of rice cluster I archaea -- the key methane producers in the rice rhizosphere.</title>
        <authorList>
            <person name="Erkel C."/>
            <person name="Kube M."/>
            <person name="Reinhardt R."/>
            <person name="Liesack W."/>
        </authorList>
    </citation>
    <scope>NUCLEOTIDE SEQUENCE [LARGE SCALE GENOMIC DNA]</scope>
    <source>
        <strain evidence="3">DSM 22066 / NBRC 105507 / MRE50</strain>
    </source>
</reference>
<organism evidence="2 3">
    <name type="scientific">Methanocella arvoryzae (strain DSM 22066 / NBRC 105507 / MRE50)</name>
    <dbReference type="NCBI Taxonomy" id="351160"/>
    <lineage>
        <taxon>Archaea</taxon>
        <taxon>Methanobacteriati</taxon>
        <taxon>Methanobacteriota</taxon>
        <taxon>Stenosarchaea group</taxon>
        <taxon>Methanomicrobia</taxon>
        <taxon>Methanocellales</taxon>
        <taxon>Methanocellaceae</taxon>
        <taxon>Methanocella</taxon>
    </lineage>
</organism>
<gene>
    <name evidence="2" type="ORF">RCIX2223</name>
</gene>
<keyword evidence="1" id="KW-0812">Transmembrane</keyword>
<sequence length="98" mass="10767">MPVLSLSMVEKENLTPGFRFEQLFSGIRSQEFIVLIADTLLFFVIGVLAVIAILSLSLDFGQNISFIIVAVAVLVAILLIGLYLAARKSIKRVKSEAR</sequence>
<name>Q0W2Q1_METAR</name>
<protein>
    <submittedName>
        <fullName evidence="2">Uncharacterized protein</fullName>
    </submittedName>
</protein>
<proteinExistence type="predicted"/>
<keyword evidence="1" id="KW-0472">Membrane</keyword>
<dbReference type="KEGG" id="rci:RCIX2223"/>
<keyword evidence="1" id="KW-1133">Transmembrane helix</keyword>
<dbReference type="EMBL" id="AM114193">
    <property type="protein sequence ID" value="CAJ37342.1"/>
    <property type="molecule type" value="Genomic_DNA"/>
</dbReference>
<keyword evidence="3" id="KW-1185">Reference proteome</keyword>